<dbReference type="AlphaFoldDB" id="C4GJB4"/>
<dbReference type="HOGENOM" id="CLU_1978539_0_0_4"/>
<dbReference type="EMBL" id="ACJW02000003">
    <property type="protein sequence ID" value="EEP67885.1"/>
    <property type="molecule type" value="Genomic_DNA"/>
</dbReference>
<evidence type="ECO:0000313" key="2">
    <source>
        <dbReference type="EMBL" id="EEP67885.1"/>
    </source>
</evidence>
<name>C4GJB4_9NEIS</name>
<feature type="transmembrane region" description="Helical" evidence="1">
    <location>
        <begin position="34"/>
        <end position="55"/>
    </location>
</feature>
<keyword evidence="3" id="KW-1185">Reference proteome</keyword>
<keyword evidence="1" id="KW-1133">Transmembrane helix</keyword>
<comment type="caution">
    <text evidence="2">The sequence shown here is derived from an EMBL/GenBank/DDBJ whole genome shotgun (WGS) entry which is preliminary data.</text>
</comment>
<keyword evidence="1" id="KW-0472">Membrane</keyword>
<dbReference type="Proteomes" id="UP000003009">
    <property type="component" value="Unassembled WGS sequence"/>
</dbReference>
<evidence type="ECO:0000256" key="1">
    <source>
        <dbReference type="SAM" id="Phobius"/>
    </source>
</evidence>
<evidence type="ECO:0000313" key="3">
    <source>
        <dbReference type="Proteomes" id="UP000003009"/>
    </source>
</evidence>
<accession>C4GJB4</accession>
<feature type="transmembrane region" description="Helical" evidence="1">
    <location>
        <begin position="107"/>
        <end position="125"/>
    </location>
</feature>
<proteinExistence type="predicted"/>
<sequence>MGALLGVGVGVGLGVGWGVGCGVGLGAGCSGVGVGWGCSGVGAILVLPPLFWLPLPPEWSGAGWFGVGAGSAESLFLCLPTMMADWLEPERPDESVATRWDFLQPETAMAHTSMAISVLFIMFSCL</sequence>
<keyword evidence="1" id="KW-0812">Transmembrane</keyword>
<reference evidence="2" key="1">
    <citation type="submission" date="2009-04" db="EMBL/GenBank/DDBJ databases">
        <authorList>
            <person name="Weinstock G."/>
            <person name="Sodergren E."/>
            <person name="Clifton S."/>
            <person name="Fulton L."/>
            <person name="Fulton B."/>
            <person name="Courtney L."/>
            <person name="Fronick C."/>
            <person name="Harrison M."/>
            <person name="Strong C."/>
            <person name="Farmer C."/>
            <person name="Delahaunty K."/>
            <person name="Markovic C."/>
            <person name="Hall O."/>
            <person name="Minx P."/>
            <person name="Tomlinson C."/>
            <person name="Mitreva M."/>
            <person name="Nelson J."/>
            <person name="Hou S."/>
            <person name="Wollam A."/>
            <person name="Pepin K.H."/>
            <person name="Johnson M."/>
            <person name="Bhonagiri V."/>
            <person name="Nash W.E."/>
            <person name="Warren W."/>
            <person name="Chinwalla A."/>
            <person name="Mardis E.R."/>
            <person name="Wilson R.K."/>
        </authorList>
    </citation>
    <scope>NUCLEOTIDE SEQUENCE [LARGE SCALE GENOMIC DNA]</scope>
    <source>
        <strain evidence="2">ATCC 51147</strain>
    </source>
</reference>
<gene>
    <name evidence="2" type="ORF">GCWU000324_02136</name>
</gene>
<organism evidence="2 3">
    <name type="scientific">Kingella oralis ATCC 51147</name>
    <dbReference type="NCBI Taxonomy" id="629741"/>
    <lineage>
        <taxon>Bacteria</taxon>
        <taxon>Pseudomonadati</taxon>
        <taxon>Pseudomonadota</taxon>
        <taxon>Betaproteobacteria</taxon>
        <taxon>Neisseriales</taxon>
        <taxon>Neisseriaceae</taxon>
        <taxon>Kingella</taxon>
    </lineage>
</organism>
<protein>
    <submittedName>
        <fullName evidence="2">Uncharacterized protein</fullName>
    </submittedName>
</protein>
<dbReference type="STRING" id="629741.GCWU000324_02136"/>